<reference evidence="6 8" key="2">
    <citation type="submission" date="2023-11" db="EMBL/GenBank/DDBJ databases">
        <title>MicrobeMod: A computational toolkit for identifying prokaryotic methylation and restriction-modification with nanopore sequencing.</title>
        <authorList>
            <person name="Crits-Christoph A."/>
            <person name="Kang S.C."/>
            <person name="Lee H."/>
            <person name="Ostrov N."/>
        </authorList>
    </citation>
    <scope>NUCLEOTIDE SEQUENCE [LARGE SCALE GENOMIC DNA]</scope>
    <source>
        <strain evidence="6 8">ATCC 23090</strain>
    </source>
</reference>
<dbReference type="AlphaFoldDB" id="A0A1K1NA90"/>
<dbReference type="GO" id="GO:0030313">
    <property type="term" value="C:cell envelope"/>
    <property type="evidence" value="ECO:0007669"/>
    <property type="project" value="TreeGrafter"/>
</dbReference>
<accession>A0A1K1NA90</accession>
<dbReference type="Gene3D" id="1.10.287.470">
    <property type="entry name" value="Helix hairpin bin"/>
    <property type="match status" value="1"/>
</dbReference>
<evidence type="ECO:0000313" key="6">
    <source>
        <dbReference type="EMBL" id="WQG90952.1"/>
    </source>
</evidence>
<dbReference type="GO" id="GO:0015679">
    <property type="term" value="P:plasma membrane copper ion transport"/>
    <property type="evidence" value="ECO:0007669"/>
    <property type="project" value="TreeGrafter"/>
</dbReference>
<keyword evidence="2" id="KW-0813">Transport</keyword>
<dbReference type="SUPFAM" id="SSF111369">
    <property type="entry name" value="HlyD-like secretion proteins"/>
    <property type="match status" value="1"/>
</dbReference>
<dbReference type="InterPro" id="IPR006143">
    <property type="entry name" value="RND_pump_MFP"/>
</dbReference>
<dbReference type="PANTHER" id="PTHR30097">
    <property type="entry name" value="CATION EFFLUX SYSTEM PROTEIN CUSB"/>
    <property type="match status" value="1"/>
</dbReference>
<dbReference type="GO" id="GO:0016020">
    <property type="term" value="C:membrane"/>
    <property type="evidence" value="ECO:0007669"/>
    <property type="project" value="InterPro"/>
</dbReference>
<dbReference type="NCBIfam" id="TIGR01730">
    <property type="entry name" value="RND_mfp"/>
    <property type="match status" value="1"/>
</dbReference>
<reference evidence="5 7" key="1">
    <citation type="submission" date="2016-11" db="EMBL/GenBank/DDBJ databases">
        <authorList>
            <person name="Jaros S."/>
            <person name="Januszkiewicz K."/>
            <person name="Wedrychowicz H."/>
        </authorList>
    </citation>
    <scope>NUCLEOTIDE SEQUENCE [LARGE SCALE GENOMIC DNA]</scope>
    <source>
        <strain evidence="5 7">DSM 784</strain>
    </source>
</reference>
<dbReference type="EMBL" id="CP140154">
    <property type="protein sequence ID" value="WQG90952.1"/>
    <property type="molecule type" value="Genomic_DNA"/>
</dbReference>
<dbReference type="Proteomes" id="UP001326715">
    <property type="component" value="Chromosome"/>
</dbReference>
<evidence type="ECO:0000259" key="4">
    <source>
        <dbReference type="Pfam" id="PF25973"/>
    </source>
</evidence>
<evidence type="ECO:0000259" key="3">
    <source>
        <dbReference type="Pfam" id="PF25954"/>
    </source>
</evidence>
<feature type="domain" description="CusB-like beta-barrel" evidence="3">
    <location>
        <begin position="232"/>
        <end position="301"/>
    </location>
</feature>
<dbReference type="InterPro" id="IPR058792">
    <property type="entry name" value="Beta-barrel_RND_2"/>
</dbReference>
<dbReference type="Pfam" id="PF25954">
    <property type="entry name" value="Beta-barrel_RND_2"/>
    <property type="match status" value="1"/>
</dbReference>
<gene>
    <name evidence="5" type="ORF">SAMN05661012_01101</name>
    <name evidence="6" type="ORF">SR876_05550</name>
</gene>
<feature type="domain" description="CzcB-like barrel-sandwich hybrid" evidence="4">
    <location>
        <begin position="82"/>
        <end position="223"/>
    </location>
</feature>
<organism evidence="5 7">
    <name type="scientific">Chitinophaga sancti</name>
    <dbReference type="NCBI Taxonomy" id="1004"/>
    <lineage>
        <taxon>Bacteria</taxon>
        <taxon>Pseudomonadati</taxon>
        <taxon>Bacteroidota</taxon>
        <taxon>Chitinophagia</taxon>
        <taxon>Chitinophagales</taxon>
        <taxon>Chitinophagaceae</taxon>
        <taxon>Chitinophaga</taxon>
    </lineage>
</organism>
<dbReference type="GO" id="GO:0060003">
    <property type="term" value="P:copper ion export"/>
    <property type="evidence" value="ECO:0007669"/>
    <property type="project" value="TreeGrafter"/>
</dbReference>
<dbReference type="InterPro" id="IPR058647">
    <property type="entry name" value="BSH_CzcB-like"/>
</dbReference>
<dbReference type="RefSeq" id="WP_072357606.1">
    <property type="nucleotide sequence ID" value="NZ_CP139972.1"/>
</dbReference>
<comment type="similarity">
    <text evidence="1">Belongs to the membrane fusion protein (MFP) (TC 8.A.1) family.</text>
</comment>
<dbReference type="Pfam" id="PF25973">
    <property type="entry name" value="BSH_CzcB"/>
    <property type="match status" value="1"/>
</dbReference>
<protein>
    <submittedName>
        <fullName evidence="6">Efflux RND transporter periplasmic adaptor subunit</fullName>
    </submittedName>
    <submittedName>
        <fullName evidence="5">Membrane fusion protein, cobalt-zinc-cadmium efflux system</fullName>
    </submittedName>
</protein>
<evidence type="ECO:0000313" key="8">
    <source>
        <dbReference type="Proteomes" id="UP001326715"/>
    </source>
</evidence>
<evidence type="ECO:0000313" key="7">
    <source>
        <dbReference type="Proteomes" id="UP000183788"/>
    </source>
</evidence>
<dbReference type="STRING" id="1004.SAMN05661012_01101"/>
<dbReference type="Proteomes" id="UP000183788">
    <property type="component" value="Unassembled WGS sequence"/>
</dbReference>
<dbReference type="PANTHER" id="PTHR30097:SF4">
    <property type="entry name" value="SLR6042 PROTEIN"/>
    <property type="match status" value="1"/>
</dbReference>
<evidence type="ECO:0000313" key="5">
    <source>
        <dbReference type="EMBL" id="SFW32247.1"/>
    </source>
</evidence>
<dbReference type="Gene3D" id="2.40.50.100">
    <property type="match status" value="1"/>
</dbReference>
<dbReference type="EMBL" id="FPIZ01000003">
    <property type="protein sequence ID" value="SFW32247.1"/>
    <property type="molecule type" value="Genomic_DNA"/>
</dbReference>
<dbReference type="GO" id="GO:0022857">
    <property type="term" value="F:transmembrane transporter activity"/>
    <property type="evidence" value="ECO:0007669"/>
    <property type="project" value="InterPro"/>
</dbReference>
<dbReference type="OrthoDB" id="9814657at2"/>
<dbReference type="InterPro" id="IPR051909">
    <property type="entry name" value="MFP_Cation_Efflux"/>
</dbReference>
<proteinExistence type="inferred from homology"/>
<evidence type="ECO:0000256" key="2">
    <source>
        <dbReference type="ARBA" id="ARBA00022448"/>
    </source>
</evidence>
<evidence type="ECO:0000256" key="1">
    <source>
        <dbReference type="ARBA" id="ARBA00009477"/>
    </source>
</evidence>
<name>A0A1K1NA90_9BACT</name>
<keyword evidence="8" id="KW-1185">Reference proteome</keyword>
<dbReference type="PROSITE" id="PS51257">
    <property type="entry name" value="PROKAR_LIPOPROTEIN"/>
    <property type="match status" value="1"/>
</dbReference>
<sequence length="378" mass="41700">MRDILNVLAGSLIIMTGCHSSADNKEVTKAQPADSSSNTVQLNAMQVKNAGVETGKPELKQMHSSLKVSGVIDVPPQNLYSISIPLGGYLKRMNLLPGMQVSKGQVLAVLEDPQYVQLQEDYLVAQSKLSYLEADFNRQQELNQSKANSDKVLQQVKSDFESQKVIVRALSEKLHLININPATLKSANISRQVSILAPISGYVSKVNVNTGKYVAPTDVLFELLDPADLHLSLTVFEKDLSQISPGQTVIAWTNNSSEKYQAEVHFITQGVDESHAAEVHCHLKKYDKRLVPGMFMNAEIALNNAMVKALPDNAIVKWQGKNYVFKVDRGNTFAMLPVETGAHTDGFTEIRTNLPEGEYVINNAYPVLMKMKNSGDEE</sequence>
<dbReference type="Gene3D" id="2.40.420.20">
    <property type="match status" value="1"/>
</dbReference>
<dbReference type="Gene3D" id="2.40.30.170">
    <property type="match status" value="1"/>
</dbReference>